<dbReference type="ExpressionAtlas" id="B4FJD0">
    <property type="expression patterns" value="baseline and differential"/>
</dbReference>
<dbReference type="EMBL" id="BT037218">
    <property type="protein sequence ID" value="ACF82223.1"/>
    <property type="molecule type" value="mRNA"/>
</dbReference>
<dbReference type="AlphaFoldDB" id="B4FJD0"/>
<accession>B4FJD0</accession>
<evidence type="ECO:0000313" key="2">
    <source>
        <dbReference type="EMBL" id="ACF82223.1"/>
    </source>
</evidence>
<feature type="compositionally biased region" description="Polar residues" evidence="1">
    <location>
        <begin position="42"/>
        <end position="52"/>
    </location>
</feature>
<feature type="region of interest" description="Disordered" evidence="1">
    <location>
        <begin position="1"/>
        <end position="81"/>
    </location>
</feature>
<feature type="compositionally biased region" description="Acidic residues" evidence="1">
    <location>
        <begin position="67"/>
        <end position="81"/>
    </location>
</feature>
<evidence type="ECO:0000256" key="1">
    <source>
        <dbReference type="SAM" id="MobiDB-lite"/>
    </source>
</evidence>
<organism evidence="2">
    <name type="scientific">Zea mays</name>
    <name type="common">Maize</name>
    <dbReference type="NCBI Taxonomy" id="4577"/>
    <lineage>
        <taxon>Eukaryota</taxon>
        <taxon>Viridiplantae</taxon>
        <taxon>Streptophyta</taxon>
        <taxon>Embryophyta</taxon>
        <taxon>Tracheophyta</taxon>
        <taxon>Spermatophyta</taxon>
        <taxon>Magnoliopsida</taxon>
        <taxon>Liliopsida</taxon>
        <taxon>Poales</taxon>
        <taxon>Poaceae</taxon>
        <taxon>PACMAD clade</taxon>
        <taxon>Panicoideae</taxon>
        <taxon>Andropogonodae</taxon>
        <taxon>Andropogoneae</taxon>
        <taxon>Tripsacinae</taxon>
        <taxon>Zea</taxon>
    </lineage>
</organism>
<name>B4FJD0_MAIZE</name>
<protein>
    <submittedName>
        <fullName evidence="2">Uncharacterized protein</fullName>
    </submittedName>
</protein>
<proteinExistence type="evidence at transcript level"/>
<sequence length="81" mass="8777">MEVDNSTAEDPEEGPNSKRKRRLSVKGLELQQSEKGKKGSTKNKSLGKSTKSSAKKMESANGNSSAFDDEATEDDEINIDS</sequence>
<feature type="compositionally biased region" description="Acidic residues" evidence="1">
    <location>
        <begin position="1"/>
        <end position="13"/>
    </location>
</feature>
<reference evidence="2" key="1">
    <citation type="journal article" date="2009" name="PLoS Genet.">
        <title>Sequencing, mapping, and analysis of 27,455 maize full-length cDNAs.</title>
        <authorList>
            <person name="Soderlund C."/>
            <person name="Descour A."/>
            <person name="Kudrna D."/>
            <person name="Bomhoff M."/>
            <person name="Boyd L."/>
            <person name="Currie J."/>
            <person name="Angelova A."/>
            <person name="Collura K."/>
            <person name="Wissotski M."/>
            <person name="Ashley E."/>
            <person name="Morrow D."/>
            <person name="Fernandes J."/>
            <person name="Walbot V."/>
            <person name="Yu Y."/>
        </authorList>
    </citation>
    <scope>NUCLEOTIDE SEQUENCE</scope>
    <source>
        <strain evidence="2">B73</strain>
    </source>
</reference>